<organism evidence="4 5">
    <name type="scientific">Skeletonema marinoi</name>
    <dbReference type="NCBI Taxonomy" id="267567"/>
    <lineage>
        <taxon>Eukaryota</taxon>
        <taxon>Sar</taxon>
        <taxon>Stramenopiles</taxon>
        <taxon>Ochrophyta</taxon>
        <taxon>Bacillariophyta</taxon>
        <taxon>Coscinodiscophyceae</taxon>
        <taxon>Thalassiosirophycidae</taxon>
        <taxon>Thalassiosirales</taxon>
        <taxon>Skeletonemataceae</taxon>
        <taxon>Skeletonema</taxon>
        <taxon>Skeletonema marinoi-dohrnii complex</taxon>
    </lineage>
</organism>
<keyword evidence="5" id="KW-1185">Reference proteome</keyword>
<dbReference type="InterPro" id="IPR000595">
    <property type="entry name" value="cNMP-bd_dom"/>
</dbReference>
<evidence type="ECO:0000259" key="3">
    <source>
        <dbReference type="PROSITE" id="PS50042"/>
    </source>
</evidence>
<dbReference type="InterPro" id="IPR014710">
    <property type="entry name" value="RmlC-like_jellyroll"/>
</dbReference>
<protein>
    <submittedName>
        <fullName evidence="4">Cyclic nucleotide-gated ion channel</fullName>
    </submittedName>
</protein>
<gene>
    <name evidence="4" type="ORF">QTG54_003562</name>
</gene>
<dbReference type="GO" id="GO:0003254">
    <property type="term" value="P:regulation of membrane depolarization"/>
    <property type="evidence" value="ECO:0007669"/>
    <property type="project" value="TreeGrafter"/>
</dbReference>
<evidence type="ECO:0000313" key="4">
    <source>
        <dbReference type="EMBL" id="KAK1745638.1"/>
    </source>
</evidence>
<dbReference type="InterPro" id="IPR018490">
    <property type="entry name" value="cNMP-bd_dom_sf"/>
</dbReference>
<dbReference type="GO" id="GO:0005249">
    <property type="term" value="F:voltage-gated potassium channel activity"/>
    <property type="evidence" value="ECO:0007669"/>
    <property type="project" value="TreeGrafter"/>
</dbReference>
<dbReference type="Gene3D" id="2.60.120.10">
    <property type="entry name" value="Jelly Rolls"/>
    <property type="match status" value="1"/>
</dbReference>
<feature type="transmembrane region" description="Helical" evidence="2">
    <location>
        <begin position="279"/>
        <end position="303"/>
    </location>
</feature>
<reference evidence="4" key="1">
    <citation type="submission" date="2023-06" db="EMBL/GenBank/DDBJ databases">
        <title>Survivors Of The Sea: Transcriptome response of Skeletonema marinoi to long-term dormancy.</title>
        <authorList>
            <person name="Pinder M.I.M."/>
            <person name="Kourtchenko O."/>
            <person name="Robertson E.K."/>
            <person name="Larsson T."/>
            <person name="Maumus F."/>
            <person name="Osuna-Cruz C.M."/>
            <person name="Vancaester E."/>
            <person name="Stenow R."/>
            <person name="Vandepoele K."/>
            <person name="Ploug H."/>
            <person name="Bruchert V."/>
            <person name="Godhe A."/>
            <person name="Topel M."/>
        </authorList>
    </citation>
    <scope>NUCLEOTIDE SEQUENCE</scope>
    <source>
        <strain evidence="4">R05AC</strain>
    </source>
</reference>
<feature type="transmembrane region" description="Helical" evidence="2">
    <location>
        <begin position="239"/>
        <end position="258"/>
    </location>
</feature>
<dbReference type="CDD" id="cd00038">
    <property type="entry name" value="CAP_ED"/>
    <property type="match status" value="1"/>
</dbReference>
<dbReference type="Pfam" id="PF00027">
    <property type="entry name" value="cNMP_binding"/>
    <property type="match status" value="1"/>
</dbReference>
<proteinExistence type="predicted"/>
<dbReference type="GO" id="GO:0098855">
    <property type="term" value="C:HCN channel complex"/>
    <property type="evidence" value="ECO:0007669"/>
    <property type="project" value="TreeGrafter"/>
</dbReference>
<feature type="region of interest" description="Disordered" evidence="1">
    <location>
        <begin position="35"/>
        <end position="54"/>
    </location>
</feature>
<name>A0AAD8YGQ0_9STRA</name>
<dbReference type="PANTHER" id="PTHR45689">
    <property type="entry name" value="I[[H]] CHANNEL, ISOFORM E"/>
    <property type="match status" value="1"/>
</dbReference>
<dbReference type="GO" id="GO:0035725">
    <property type="term" value="P:sodium ion transmembrane transport"/>
    <property type="evidence" value="ECO:0007669"/>
    <property type="project" value="TreeGrafter"/>
</dbReference>
<feature type="compositionally biased region" description="Polar residues" evidence="1">
    <location>
        <begin position="1"/>
        <end position="11"/>
    </location>
</feature>
<feature type="transmembrane region" description="Helical" evidence="2">
    <location>
        <begin position="136"/>
        <end position="156"/>
    </location>
</feature>
<keyword evidence="2" id="KW-1133">Transmembrane helix</keyword>
<feature type="region of interest" description="Disordered" evidence="1">
    <location>
        <begin position="1"/>
        <end position="20"/>
    </location>
</feature>
<dbReference type="AlphaFoldDB" id="A0AAD8YGQ0"/>
<sequence length="790" mass="90152">MTRQRSLSQRLSDLPRPSHMRVASDSFLASKSSGVFKGQHIGSPKQPQENKEEDDGIYLNHDEINRRAIQIFHTEGGEKSASRSSKKTFIQWVLTIIHPYDRSRRMFDMTTVIWVLLLVFFIPLEIGFDWYETLTWQKVLFTALDIWFALDIMLNFRTGYINHGTVVMGPKKIASNYLSKWFLVDLLGTLPFELMISAQVSSRKSLKLAKYFKIPKLLRISRVMKYVRNHQYVYDFSKVLILIFTLMHIGACAWVMLLDPCNEEKSNYAGADVCAQSNVYHIYAEALHISASMMLGVSNLHIIGKSGMLNLDFEGRHEDSTKVFLISTLFMMIGLFLIALLISEANVYVMGKMQGSAAFQRKTDRVNHEMEYYGVPDDLQRQVRAFYDYIWIHQKQYDDKIALLSDQQMSTDLQRKLALHLFKDVVSHISFFSEIDDLLLGEICMSLRTKVFLPGDMIFFKGDVGKELFIISKGVVEVLRDDLPMSKRRDAPKILLENGSFFGEIALVMEVRRTSSVQARTVCEVNILQQDAFDAILLDNPHFARRMNELVVARQLDSCMARSHQKGVDFQVSQSDMDLAILTMEKNMKEGLERRQMQESSRSLTSKRQKSDMTDTDTVFSPTSRVSFDGSVKMPLESYINPSTRAGVDEESQLLDPTNRTSSASLDVSHVLTDIARRSTRFSNEEEADSSYHHLEEISRKAAARPLTDNTGATNNNDFIVDDEMDACSDRALETTKDRKRAPTRRMQPLADDLESRLTGHFNPGVVDVSKVNPLILKAMTAQTQQPSIR</sequence>
<dbReference type="PANTHER" id="PTHR45689:SF13">
    <property type="entry name" value="CYCLIC NUCLEOTIDE-BINDING DOMAIN-CONTAINING PROTEIN"/>
    <property type="match status" value="1"/>
</dbReference>
<dbReference type="Proteomes" id="UP001224775">
    <property type="component" value="Unassembled WGS sequence"/>
</dbReference>
<feature type="region of interest" description="Disordered" evidence="1">
    <location>
        <begin position="590"/>
        <end position="622"/>
    </location>
</feature>
<feature type="transmembrane region" description="Helical" evidence="2">
    <location>
        <begin position="106"/>
        <end position="124"/>
    </location>
</feature>
<dbReference type="EMBL" id="JATAAI010000005">
    <property type="protein sequence ID" value="KAK1745638.1"/>
    <property type="molecule type" value="Genomic_DNA"/>
</dbReference>
<evidence type="ECO:0000313" key="5">
    <source>
        <dbReference type="Proteomes" id="UP001224775"/>
    </source>
</evidence>
<dbReference type="SMART" id="SM00100">
    <property type="entry name" value="cNMP"/>
    <property type="match status" value="1"/>
</dbReference>
<feature type="domain" description="Cyclic nucleotide-binding" evidence="3">
    <location>
        <begin position="431"/>
        <end position="554"/>
    </location>
</feature>
<evidence type="ECO:0000256" key="1">
    <source>
        <dbReference type="SAM" id="MobiDB-lite"/>
    </source>
</evidence>
<comment type="caution">
    <text evidence="4">The sequence shown here is derived from an EMBL/GenBank/DDBJ whole genome shotgun (WGS) entry which is preliminary data.</text>
</comment>
<dbReference type="PROSITE" id="PS50042">
    <property type="entry name" value="CNMP_BINDING_3"/>
    <property type="match status" value="1"/>
</dbReference>
<dbReference type="Gene3D" id="1.10.287.630">
    <property type="entry name" value="Helix hairpin bin"/>
    <property type="match status" value="1"/>
</dbReference>
<accession>A0AAD8YGQ0</accession>
<dbReference type="SUPFAM" id="SSF51206">
    <property type="entry name" value="cAMP-binding domain-like"/>
    <property type="match status" value="1"/>
</dbReference>
<dbReference type="Gene3D" id="1.10.287.70">
    <property type="match status" value="1"/>
</dbReference>
<keyword evidence="2" id="KW-0812">Transmembrane</keyword>
<keyword evidence="2" id="KW-0472">Membrane</keyword>
<dbReference type="SUPFAM" id="SSF81324">
    <property type="entry name" value="Voltage-gated potassium channels"/>
    <property type="match status" value="1"/>
</dbReference>
<evidence type="ECO:0000256" key="2">
    <source>
        <dbReference type="SAM" id="Phobius"/>
    </source>
</evidence>
<feature type="transmembrane region" description="Helical" evidence="2">
    <location>
        <begin position="323"/>
        <end position="343"/>
    </location>
</feature>
<dbReference type="InterPro" id="IPR051413">
    <property type="entry name" value="K/Na_HCN_channel"/>
</dbReference>